<dbReference type="AlphaFoldDB" id="V9W9E9"/>
<dbReference type="SUPFAM" id="SSF52540">
    <property type="entry name" value="P-loop containing nucleoside triphosphate hydrolases"/>
    <property type="match status" value="2"/>
</dbReference>
<evidence type="ECO:0000259" key="5">
    <source>
        <dbReference type="PROSITE" id="PS50893"/>
    </source>
</evidence>
<keyword evidence="3 6" id="KW-0067">ATP-binding</keyword>
<accession>V9W9E9</accession>
<name>V9W9E9_9BACL</name>
<dbReference type="CDD" id="cd03221">
    <property type="entry name" value="ABCF_EF-3"/>
    <property type="match status" value="2"/>
</dbReference>
<evidence type="ECO:0000256" key="2">
    <source>
        <dbReference type="ARBA" id="ARBA00022741"/>
    </source>
</evidence>
<dbReference type="InterPro" id="IPR027417">
    <property type="entry name" value="P-loop_NTPase"/>
</dbReference>
<organism evidence="6 7">
    <name type="scientific">Paenibacillus larvae subsp. larvae DSM 25430</name>
    <dbReference type="NCBI Taxonomy" id="697284"/>
    <lineage>
        <taxon>Bacteria</taxon>
        <taxon>Bacillati</taxon>
        <taxon>Bacillota</taxon>
        <taxon>Bacilli</taxon>
        <taxon>Bacillales</taxon>
        <taxon>Paenibacillaceae</taxon>
        <taxon>Paenibacillus</taxon>
    </lineage>
</organism>
<dbReference type="Gene3D" id="3.40.50.300">
    <property type="entry name" value="P-loop containing nucleotide triphosphate hydrolases"/>
    <property type="match status" value="2"/>
</dbReference>
<keyword evidence="1" id="KW-0677">Repeat</keyword>
<evidence type="ECO:0000256" key="1">
    <source>
        <dbReference type="ARBA" id="ARBA00022737"/>
    </source>
</evidence>
<dbReference type="InterPro" id="IPR003439">
    <property type="entry name" value="ABC_transporter-like_ATP-bd"/>
</dbReference>
<dbReference type="PANTHER" id="PTHR42855">
    <property type="entry name" value="ABC TRANSPORTER ATP-BINDING SUBUNIT"/>
    <property type="match status" value="1"/>
</dbReference>
<proteinExistence type="predicted"/>
<reference evidence="6 7" key="1">
    <citation type="journal article" date="2014" name="PLoS ONE">
        <title>How to Kill the Honey Bee Larva: Genomic Potential and Virulence Mechanisms of Paenibacillus larvae.</title>
        <authorList>
            <person name="Djukic M."/>
            <person name="Brzuszkiewicz E."/>
            <person name="Funfhaus A."/>
            <person name="Voss J."/>
            <person name="Gollnow K."/>
            <person name="Poppinga L."/>
            <person name="Liesegang H."/>
            <person name="Garcia-Gonzalez E."/>
            <person name="Genersch E."/>
            <person name="Daniel R."/>
        </authorList>
    </citation>
    <scope>NUCLEOTIDE SEQUENCE [LARGE SCALE GENOMIC DNA]</scope>
    <source>
        <strain evidence="6 7">DSM 25430</strain>
    </source>
</reference>
<keyword evidence="7" id="KW-1185">Reference proteome</keyword>
<dbReference type="InterPro" id="IPR051309">
    <property type="entry name" value="ABCF_ATPase"/>
</dbReference>
<feature type="domain" description="ABC transporter" evidence="5">
    <location>
        <begin position="330"/>
        <end position="546"/>
    </location>
</feature>
<dbReference type="GO" id="GO:0016887">
    <property type="term" value="F:ATP hydrolysis activity"/>
    <property type="evidence" value="ECO:0007669"/>
    <property type="project" value="InterPro"/>
</dbReference>
<sequence>MNIERVWMRTMITVTGVTLRYGKRALFEDVNIKFTPGNCYGLIGANGAGKSTFLKILSGEIEPNKGEVSIAPGERLAVLRQNHFEFDECEVLKTVIMGHTRLYEIMVEKDVLYSKPDFSEEDGIRAGELEGEFAELDGWQAESDAAELLIGLGIPKELHEQKMKDLSGNEKVRVLLAQALFGTPNILLLDEPTNHLDIESIRWLENFLAKFEGTVIVVSHDRHFLNQVCTHIADIDFGKIQLYVGNYDFWYESSQLALKLAREQNKKTEEKRKELETFIARFSANASKSKQATSRKKQLEKLTLEDIRPSNRKYPYINFKPEREAGKQLLAVESISKTIEGEKVLNNISFTVNKGDKIAFVGPYGHAKSTLFDIVMGEQEADEGTYTWGVTTSQAYFPKDNSAYFEGVDLNLVGWLRQYSKDQDETFLRGFLGRMLFSGEEALKKASVLSGGEKVRCMLAKMMLEAANVLVMDEPTNHLDLESITALNNGLVDFDGTLLFVSHDHQFIQTIANRIIEITPNGMIDRMMSYDEYLDNEEIKQLRQQLYAE</sequence>
<dbReference type="eggNOG" id="COG0488">
    <property type="taxonomic scope" value="Bacteria"/>
</dbReference>
<feature type="domain" description="ABC transporter" evidence="5">
    <location>
        <begin position="12"/>
        <end position="262"/>
    </location>
</feature>
<dbReference type="HOGENOM" id="CLU_000604_36_0_9"/>
<evidence type="ECO:0000313" key="6">
    <source>
        <dbReference type="EMBL" id="AHD06529.1"/>
    </source>
</evidence>
<dbReference type="FunFam" id="3.40.50.300:FF:000011">
    <property type="entry name" value="Putative ABC transporter ATP-binding component"/>
    <property type="match status" value="1"/>
</dbReference>
<dbReference type="PATRIC" id="fig|697284.3.peg.2588"/>
<dbReference type="PANTHER" id="PTHR42855:SF2">
    <property type="entry name" value="DRUG RESISTANCE ABC TRANSPORTER,ATP-BINDING PROTEIN"/>
    <property type="match status" value="1"/>
</dbReference>
<dbReference type="SMART" id="SM00382">
    <property type="entry name" value="AAA"/>
    <property type="match status" value="2"/>
</dbReference>
<keyword evidence="2" id="KW-0547">Nucleotide-binding</keyword>
<dbReference type="GO" id="GO:0005524">
    <property type="term" value="F:ATP binding"/>
    <property type="evidence" value="ECO:0007669"/>
    <property type="project" value="UniProtKB-KW"/>
</dbReference>
<evidence type="ECO:0000256" key="3">
    <source>
        <dbReference type="ARBA" id="ARBA00022840"/>
    </source>
</evidence>
<evidence type="ECO:0000256" key="4">
    <source>
        <dbReference type="SAM" id="Coils"/>
    </source>
</evidence>
<dbReference type="PROSITE" id="PS50893">
    <property type="entry name" value="ABC_TRANSPORTER_2"/>
    <property type="match status" value="2"/>
</dbReference>
<dbReference type="InterPro" id="IPR003593">
    <property type="entry name" value="AAA+_ATPase"/>
</dbReference>
<protein>
    <submittedName>
        <fullName evidence="6">ABC transporter, ATP-binding protein</fullName>
    </submittedName>
</protein>
<dbReference type="Pfam" id="PF00005">
    <property type="entry name" value="ABC_tran"/>
    <property type="match status" value="2"/>
</dbReference>
<feature type="coiled-coil region" evidence="4">
    <location>
        <begin position="251"/>
        <end position="278"/>
    </location>
</feature>
<dbReference type="KEGG" id="plv:ERIC2_c27440"/>
<dbReference type="Proteomes" id="UP000029431">
    <property type="component" value="Chromosome"/>
</dbReference>
<keyword evidence="4" id="KW-0175">Coiled coil</keyword>
<dbReference type="FunFam" id="3.40.50.300:FF:000070">
    <property type="entry name" value="Putative ABC transporter ATP-binding component"/>
    <property type="match status" value="1"/>
</dbReference>
<gene>
    <name evidence="6" type="ORF">ERIC2_c27440</name>
</gene>
<dbReference type="Pfam" id="PF12848">
    <property type="entry name" value="ABC_tran_Xtn"/>
    <property type="match status" value="1"/>
</dbReference>
<evidence type="ECO:0000313" key="7">
    <source>
        <dbReference type="Proteomes" id="UP000029431"/>
    </source>
</evidence>
<dbReference type="EMBL" id="CP003355">
    <property type="protein sequence ID" value="AHD06529.1"/>
    <property type="molecule type" value="Genomic_DNA"/>
</dbReference>
<dbReference type="InterPro" id="IPR032781">
    <property type="entry name" value="ABC_tran_Xtn"/>
</dbReference>